<name>A0A4R2HHX4_9SPHI</name>
<gene>
    <name evidence="9" type="ORF">EV200_102260</name>
    <name evidence="8" type="ORF">GCM10011413_18140</name>
</gene>
<protein>
    <submittedName>
        <fullName evidence="8">Membrane protein</fullName>
    </submittedName>
    <submittedName>
        <fullName evidence="9">Putative outer membrane starch-binding protein</fullName>
    </submittedName>
</protein>
<dbReference type="InterPro" id="IPR011990">
    <property type="entry name" value="TPR-like_helical_dom_sf"/>
</dbReference>
<evidence type="ECO:0000313" key="11">
    <source>
        <dbReference type="Proteomes" id="UP000622648"/>
    </source>
</evidence>
<comment type="similarity">
    <text evidence="2">Belongs to the SusD family.</text>
</comment>
<comment type="subcellular location">
    <subcellularLocation>
        <location evidence="1">Cell outer membrane</location>
    </subcellularLocation>
</comment>
<dbReference type="Pfam" id="PF14322">
    <property type="entry name" value="SusD-like_3"/>
    <property type="match status" value="1"/>
</dbReference>
<evidence type="ECO:0000313" key="8">
    <source>
        <dbReference type="EMBL" id="GGE52204.1"/>
    </source>
</evidence>
<dbReference type="InterPro" id="IPR033985">
    <property type="entry name" value="SusD-like_N"/>
</dbReference>
<dbReference type="Gene3D" id="1.25.40.390">
    <property type="match status" value="1"/>
</dbReference>
<organism evidence="9 10">
    <name type="scientific">Pedobacter psychrotolerans</name>
    <dbReference type="NCBI Taxonomy" id="1843235"/>
    <lineage>
        <taxon>Bacteria</taxon>
        <taxon>Pseudomonadati</taxon>
        <taxon>Bacteroidota</taxon>
        <taxon>Sphingobacteriia</taxon>
        <taxon>Sphingobacteriales</taxon>
        <taxon>Sphingobacteriaceae</taxon>
        <taxon>Pedobacter</taxon>
    </lineage>
</organism>
<evidence type="ECO:0000256" key="3">
    <source>
        <dbReference type="ARBA" id="ARBA00022729"/>
    </source>
</evidence>
<dbReference type="PROSITE" id="PS51257">
    <property type="entry name" value="PROKAR_LIPOPROTEIN"/>
    <property type="match status" value="1"/>
</dbReference>
<evidence type="ECO:0000256" key="5">
    <source>
        <dbReference type="ARBA" id="ARBA00023237"/>
    </source>
</evidence>
<proteinExistence type="inferred from homology"/>
<dbReference type="Pfam" id="PF07980">
    <property type="entry name" value="SusD_RagB"/>
    <property type="match status" value="1"/>
</dbReference>
<evidence type="ECO:0000313" key="10">
    <source>
        <dbReference type="Proteomes" id="UP000295684"/>
    </source>
</evidence>
<evidence type="ECO:0000259" key="6">
    <source>
        <dbReference type="Pfam" id="PF07980"/>
    </source>
</evidence>
<feature type="domain" description="SusD-like N-terminal" evidence="7">
    <location>
        <begin position="79"/>
        <end position="218"/>
    </location>
</feature>
<evidence type="ECO:0000256" key="1">
    <source>
        <dbReference type="ARBA" id="ARBA00004442"/>
    </source>
</evidence>
<dbReference type="AlphaFoldDB" id="A0A4R2HHX4"/>
<dbReference type="EMBL" id="BMJO01000003">
    <property type="protein sequence ID" value="GGE52204.1"/>
    <property type="molecule type" value="Genomic_DNA"/>
</dbReference>
<keyword evidence="4" id="KW-0472">Membrane</keyword>
<dbReference type="EMBL" id="SLWO01000002">
    <property type="protein sequence ID" value="TCO28843.1"/>
    <property type="molecule type" value="Genomic_DNA"/>
</dbReference>
<dbReference type="InterPro" id="IPR012944">
    <property type="entry name" value="SusD_RagB_dom"/>
</dbReference>
<keyword evidence="11" id="KW-1185">Reference proteome</keyword>
<evidence type="ECO:0000256" key="2">
    <source>
        <dbReference type="ARBA" id="ARBA00006275"/>
    </source>
</evidence>
<evidence type="ECO:0000256" key="4">
    <source>
        <dbReference type="ARBA" id="ARBA00023136"/>
    </source>
</evidence>
<evidence type="ECO:0000313" key="9">
    <source>
        <dbReference type="EMBL" id="TCO28843.1"/>
    </source>
</evidence>
<dbReference type="Proteomes" id="UP000622648">
    <property type="component" value="Unassembled WGS sequence"/>
</dbReference>
<dbReference type="GO" id="GO:0009279">
    <property type="term" value="C:cell outer membrane"/>
    <property type="evidence" value="ECO:0007669"/>
    <property type="project" value="UniProtKB-SubCell"/>
</dbReference>
<feature type="domain" description="RagB/SusD" evidence="6">
    <location>
        <begin position="314"/>
        <end position="579"/>
    </location>
</feature>
<dbReference type="SUPFAM" id="SSF48452">
    <property type="entry name" value="TPR-like"/>
    <property type="match status" value="1"/>
</dbReference>
<dbReference type="OrthoDB" id="5694214at2"/>
<evidence type="ECO:0000259" key="7">
    <source>
        <dbReference type="Pfam" id="PF14322"/>
    </source>
</evidence>
<reference evidence="8" key="1">
    <citation type="journal article" date="2014" name="Int. J. Syst. Evol. Microbiol.">
        <title>Complete genome of a new Firmicutes species belonging to the dominant human colonic microbiota ('Ruminococcus bicirculans') reveals two chromosomes and a selective capacity to utilize plant glucans.</title>
        <authorList>
            <consortium name="NISC Comparative Sequencing Program"/>
            <person name="Wegmann U."/>
            <person name="Louis P."/>
            <person name="Goesmann A."/>
            <person name="Henrissat B."/>
            <person name="Duncan S.H."/>
            <person name="Flint H.J."/>
        </authorList>
    </citation>
    <scope>NUCLEOTIDE SEQUENCE</scope>
    <source>
        <strain evidence="8">CGMCC 1.15644</strain>
    </source>
</reference>
<dbReference type="RefSeq" id="WP_132529890.1">
    <property type="nucleotide sequence ID" value="NZ_BMJO01000003.1"/>
</dbReference>
<dbReference type="Proteomes" id="UP000295684">
    <property type="component" value="Unassembled WGS sequence"/>
</dbReference>
<accession>A0A4R2HHX4</accession>
<reference evidence="9 10" key="3">
    <citation type="submission" date="2019-03" db="EMBL/GenBank/DDBJ databases">
        <title>Genomic Encyclopedia of Type Strains, Phase IV (KMG-IV): sequencing the most valuable type-strain genomes for metagenomic binning, comparative biology and taxonomic classification.</title>
        <authorList>
            <person name="Goeker M."/>
        </authorList>
    </citation>
    <scope>NUCLEOTIDE SEQUENCE [LARGE SCALE GENOMIC DNA]</scope>
    <source>
        <strain evidence="9 10">DSM 103236</strain>
    </source>
</reference>
<reference evidence="8" key="4">
    <citation type="submission" date="2024-05" db="EMBL/GenBank/DDBJ databases">
        <authorList>
            <person name="Sun Q."/>
            <person name="Zhou Y."/>
        </authorList>
    </citation>
    <scope>NUCLEOTIDE SEQUENCE</scope>
    <source>
        <strain evidence="8">CGMCC 1.15644</strain>
    </source>
</reference>
<comment type="caution">
    <text evidence="9">The sequence shown here is derived from an EMBL/GenBank/DDBJ whole genome shotgun (WGS) entry which is preliminary data.</text>
</comment>
<keyword evidence="3" id="KW-0732">Signal</keyword>
<sequence length="579" mass="63921">MKYLKNKLLPILFLALVAGSTGCKKYIEETNLGAATDQLYYVTKQGFEDLSRSNYPNLRYIASMSNLYNLGTDTYSSLQTTDVNALNMYNVSLNSSLADVDNLWKQLYYTIGGNNTTLYWATQVQNMDAATLNARIGEAKAMRAYCYYLLAETFGDVPLVLTRTVDVNTSFSRTPESEVYTQIIKDLNEAIATLPVVTTDFGRITRGFAQHLLAKVYLTRGYKTYGQGVADFNQAASIADALINSGTYSLRPTFASMFDPSVSNFQVNSEVIFSVQYSTNVASNQVYFLGKAGLPSVAGGTIAAGTAAVGNALQQYFLWDTSVIQPIGRSVLYNRPATAHASVPDPYFFSLFDKARDSRYQATVWTALIAQTAGSANGKNFVAGDTVVYYPDVAFTTAQKAARKYYVFNPGEYRTTPFSGNTRTFPLFKKFRDPNAAFADNGGTRDTYIFRLGETYLLAAEAYLQAGNLPKALQFFNAIRTRAAKTGTNPASGLSYAAEMQVIGLSLDDILDERARELSGEEFRWYELKRTGKLISRVLTYNDEAKASNTLKSFHLLRPIPQSQIDLNSGAAFPQNPGY</sequence>
<reference evidence="11" key="2">
    <citation type="journal article" date="2019" name="Int. J. Syst. Evol. Microbiol.">
        <title>The Global Catalogue of Microorganisms (GCM) 10K type strain sequencing project: providing services to taxonomists for standard genome sequencing and annotation.</title>
        <authorList>
            <consortium name="The Broad Institute Genomics Platform"/>
            <consortium name="The Broad Institute Genome Sequencing Center for Infectious Disease"/>
            <person name="Wu L."/>
            <person name="Ma J."/>
        </authorList>
    </citation>
    <scope>NUCLEOTIDE SEQUENCE [LARGE SCALE GENOMIC DNA]</scope>
    <source>
        <strain evidence="11">CGMCC 1.15644</strain>
    </source>
</reference>
<keyword evidence="5" id="KW-0998">Cell outer membrane</keyword>